<dbReference type="FunFam" id="3.30.200.20:FF:000059">
    <property type="entry name" value="S-receptor-like serine/threonine-protein kinase"/>
    <property type="match status" value="1"/>
</dbReference>
<keyword evidence="7" id="KW-0430">Lectin</keyword>
<dbReference type="FunFam" id="2.90.10.30:FF:000001">
    <property type="entry name" value="Serine/threonine-protein kinase"/>
    <property type="match status" value="1"/>
</dbReference>
<feature type="domain" description="Protein kinase" evidence="20">
    <location>
        <begin position="428"/>
        <end position="700"/>
    </location>
</feature>
<dbReference type="OrthoDB" id="1930390at2759"/>
<evidence type="ECO:0000259" key="20">
    <source>
        <dbReference type="PROSITE" id="PS50011"/>
    </source>
</evidence>
<keyword evidence="4 18" id="KW-0808">Transferase</keyword>
<evidence type="ECO:0000256" key="8">
    <source>
        <dbReference type="ARBA" id="ARBA00022741"/>
    </source>
</evidence>
<dbReference type="Gene3D" id="2.90.10.10">
    <property type="entry name" value="Bulb-type lectin domain"/>
    <property type="match status" value="1"/>
</dbReference>
<dbReference type="CDD" id="cd00028">
    <property type="entry name" value="B_lectin"/>
    <property type="match status" value="1"/>
</dbReference>
<keyword evidence="15" id="KW-0325">Glycoprotein</keyword>
<keyword evidence="11" id="KW-1133">Transmembrane helix</keyword>
<dbReference type="GO" id="GO:0030246">
    <property type="term" value="F:carbohydrate binding"/>
    <property type="evidence" value="ECO:0007669"/>
    <property type="project" value="UniProtKB-KW"/>
</dbReference>
<dbReference type="PIRSF" id="PIRSF000641">
    <property type="entry name" value="SRK"/>
    <property type="match status" value="1"/>
</dbReference>
<comment type="caution">
    <text evidence="22">The sequence shown here is derived from an EMBL/GenBank/DDBJ whole genome shotgun (WGS) entry which is preliminary data.</text>
</comment>
<evidence type="ECO:0000256" key="1">
    <source>
        <dbReference type="ARBA" id="ARBA00004479"/>
    </source>
</evidence>
<evidence type="ECO:0000256" key="13">
    <source>
        <dbReference type="ARBA" id="ARBA00023157"/>
    </source>
</evidence>
<keyword evidence="3" id="KW-0245">EGF-like domain</keyword>
<dbReference type="Pfam" id="PF00069">
    <property type="entry name" value="Pkinase"/>
    <property type="match status" value="1"/>
</dbReference>
<dbReference type="InterPro" id="IPR011009">
    <property type="entry name" value="Kinase-like_dom_sf"/>
</dbReference>
<dbReference type="Gene3D" id="2.90.10.30">
    <property type="match status" value="1"/>
</dbReference>
<evidence type="ECO:0000256" key="16">
    <source>
        <dbReference type="ARBA" id="ARBA00047899"/>
    </source>
</evidence>
<comment type="catalytic activity">
    <reaction evidence="16 18">
        <text>L-threonyl-[protein] + ATP = O-phospho-L-threonyl-[protein] + ADP + H(+)</text>
        <dbReference type="Rhea" id="RHEA:46608"/>
        <dbReference type="Rhea" id="RHEA-COMP:11060"/>
        <dbReference type="Rhea" id="RHEA-COMP:11605"/>
        <dbReference type="ChEBI" id="CHEBI:15378"/>
        <dbReference type="ChEBI" id="CHEBI:30013"/>
        <dbReference type="ChEBI" id="CHEBI:30616"/>
        <dbReference type="ChEBI" id="CHEBI:61977"/>
        <dbReference type="ChEBI" id="CHEBI:456216"/>
        <dbReference type="EC" id="2.7.11.1"/>
    </reaction>
</comment>
<dbReference type="PANTHER" id="PTHR47976:SF121">
    <property type="entry name" value="MALECTIN_RECEPTOR-LIKE KINASE FAMILY PROTEIN"/>
    <property type="match status" value="1"/>
</dbReference>
<dbReference type="InterPro" id="IPR051343">
    <property type="entry name" value="G-type_lectin_kinases/EP1-like"/>
</dbReference>
<evidence type="ECO:0000256" key="10">
    <source>
        <dbReference type="ARBA" id="ARBA00022840"/>
    </source>
</evidence>
<proteinExistence type="inferred from homology"/>
<feature type="domain" description="Bulb-type lectin" evidence="21">
    <location>
        <begin position="28"/>
        <end position="151"/>
    </location>
</feature>
<dbReference type="PROSITE" id="PS00108">
    <property type="entry name" value="PROTEIN_KINASE_ST"/>
    <property type="match status" value="1"/>
</dbReference>
<comment type="catalytic activity">
    <reaction evidence="17 18">
        <text>L-seryl-[protein] + ATP = O-phospho-L-seryl-[protein] + ADP + H(+)</text>
        <dbReference type="Rhea" id="RHEA:17989"/>
        <dbReference type="Rhea" id="RHEA-COMP:9863"/>
        <dbReference type="Rhea" id="RHEA-COMP:11604"/>
        <dbReference type="ChEBI" id="CHEBI:15378"/>
        <dbReference type="ChEBI" id="CHEBI:29999"/>
        <dbReference type="ChEBI" id="CHEBI:30616"/>
        <dbReference type="ChEBI" id="CHEBI:83421"/>
        <dbReference type="ChEBI" id="CHEBI:456216"/>
        <dbReference type="EC" id="2.7.11.1"/>
    </reaction>
</comment>
<evidence type="ECO:0000256" key="6">
    <source>
        <dbReference type="ARBA" id="ARBA00022729"/>
    </source>
</evidence>
<sequence length="715" mass="80612">MPTFVLSNYRLIFLLPLLLFSVVVAQTKGNISVGSSLTAGQDNALWLSPSEDFAFGFHQLDNDNFLLAIWYYKLTQTTTTVWYANGDKPAPRRSKLEISADRGLVLTDPQGVQELWSSGKIAASVAYAAMNDTGNCQLLDKNSKPIWQTFEHPTDTLLPSQIMEIGGSLSSRTSLLNFTHGRFIFRMLEDGTAVLNTINLPSNHNYKAYYVSDTLNSGGQVIFDTFDYLYVLRKNGEKFNITQADDAVSTTDYYQRVSLEFDGVLILSSHTKNPSDINQSWTTMRTIPDNICIEIQGELGTGPCGYNSICTLHSEERRPICNCPEGYSLLDPNDEYSGCKPNFLVGCESSQDQEDEYFMRELPNIDWPTSDYELFHPFDDDSCRNSCLHDCLCAASIFFGSSVLVNCILVWKETCGQFTYKELTEATNGFEEELGRGSCGIVYKGETESSGPIAVKMLDRVFEDSDKEFKAEMNIIGQTHHKNLARLIGYCEEKQHKLLVYEYLSNGTLARFLFGELKPSWAQRIQITFGIARGLVYLHEECSTQIIHCDIKPQNILLDEYYNARISDFGLAKLLALNQSHTKTNIRGTKGYVAPDWFRSAPVSVKVDVYSYGVLLLEIICCRRNVNLEIGGGEKGILTDWAYDCYMDRKLDVLVENDMEAMNDIKQVERFVMVAIWCLQEDPNVRPTMKKVMLMLEGIVQVSVPPTPCSFTSIN</sequence>
<evidence type="ECO:0000313" key="22">
    <source>
        <dbReference type="EMBL" id="KAF3454067.1"/>
    </source>
</evidence>
<evidence type="ECO:0000256" key="17">
    <source>
        <dbReference type="ARBA" id="ARBA00048679"/>
    </source>
</evidence>
<dbReference type="FunFam" id="1.10.510.10:FF:000237">
    <property type="entry name" value="G-type lectin S-receptor-like serine/threonine-protein kinase"/>
    <property type="match status" value="1"/>
</dbReference>
<keyword evidence="14" id="KW-0675">Receptor</keyword>
<dbReference type="Gene3D" id="3.30.200.20">
    <property type="entry name" value="Phosphorylase Kinase, domain 1"/>
    <property type="match status" value="1"/>
</dbReference>
<evidence type="ECO:0000256" key="14">
    <source>
        <dbReference type="ARBA" id="ARBA00023170"/>
    </source>
</evidence>
<evidence type="ECO:0000256" key="15">
    <source>
        <dbReference type="ARBA" id="ARBA00023180"/>
    </source>
</evidence>
<dbReference type="GO" id="GO:0005524">
    <property type="term" value="F:ATP binding"/>
    <property type="evidence" value="ECO:0007669"/>
    <property type="project" value="UniProtKB-KW"/>
</dbReference>
<dbReference type="PANTHER" id="PTHR47976">
    <property type="entry name" value="G-TYPE LECTIN S-RECEPTOR-LIKE SERINE/THREONINE-PROTEIN KINASE SD2-5"/>
    <property type="match status" value="1"/>
</dbReference>
<evidence type="ECO:0000256" key="9">
    <source>
        <dbReference type="ARBA" id="ARBA00022777"/>
    </source>
</evidence>
<dbReference type="InterPro" id="IPR024171">
    <property type="entry name" value="SRK-like_kinase"/>
</dbReference>
<comment type="similarity">
    <text evidence="18">Belongs to the protein kinase superfamily. Ser/Thr protein kinase family.</text>
</comment>
<dbReference type="Gene3D" id="1.10.510.10">
    <property type="entry name" value="Transferase(Phosphotransferase) domain 1"/>
    <property type="match status" value="1"/>
</dbReference>
<gene>
    <name evidence="22" type="ORF">FNV43_RR04514</name>
</gene>
<dbReference type="InterPro" id="IPR008271">
    <property type="entry name" value="Ser/Thr_kinase_AS"/>
</dbReference>
<dbReference type="SUPFAM" id="SSF56112">
    <property type="entry name" value="Protein kinase-like (PK-like)"/>
    <property type="match status" value="1"/>
</dbReference>
<dbReference type="GO" id="GO:0016020">
    <property type="term" value="C:membrane"/>
    <property type="evidence" value="ECO:0007669"/>
    <property type="project" value="UniProtKB-SubCell"/>
</dbReference>
<dbReference type="InterPro" id="IPR036426">
    <property type="entry name" value="Bulb-type_lectin_dom_sf"/>
</dbReference>
<dbReference type="SMART" id="SM00220">
    <property type="entry name" value="S_TKc"/>
    <property type="match status" value="1"/>
</dbReference>
<feature type="chain" id="PRO_5035425251" description="Receptor-like serine/threonine-protein kinase" evidence="19">
    <location>
        <begin position="26"/>
        <end position="715"/>
    </location>
</feature>
<dbReference type="Pfam" id="PF01453">
    <property type="entry name" value="B_lectin"/>
    <property type="match status" value="1"/>
</dbReference>
<keyword evidence="12" id="KW-0472">Membrane</keyword>
<evidence type="ECO:0000259" key="21">
    <source>
        <dbReference type="PROSITE" id="PS50927"/>
    </source>
</evidence>
<keyword evidence="6 19" id="KW-0732">Signal</keyword>
<evidence type="ECO:0000256" key="5">
    <source>
        <dbReference type="ARBA" id="ARBA00022692"/>
    </source>
</evidence>
<dbReference type="SMART" id="SM00108">
    <property type="entry name" value="B_lectin"/>
    <property type="match status" value="1"/>
</dbReference>
<evidence type="ECO:0000256" key="3">
    <source>
        <dbReference type="ARBA" id="ARBA00022536"/>
    </source>
</evidence>
<comment type="subcellular location">
    <subcellularLocation>
        <location evidence="1">Membrane</location>
        <topology evidence="1">Single-pass type I membrane protein</topology>
    </subcellularLocation>
</comment>
<keyword evidence="2 18" id="KW-0723">Serine/threonine-protein kinase</keyword>
<dbReference type="PROSITE" id="PS50927">
    <property type="entry name" value="BULB_LECTIN"/>
    <property type="match status" value="1"/>
</dbReference>
<evidence type="ECO:0000256" key="12">
    <source>
        <dbReference type="ARBA" id="ARBA00023136"/>
    </source>
</evidence>
<evidence type="ECO:0000313" key="23">
    <source>
        <dbReference type="Proteomes" id="UP000796880"/>
    </source>
</evidence>
<keyword evidence="9 18" id="KW-0418">Kinase</keyword>
<evidence type="ECO:0000256" key="4">
    <source>
        <dbReference type="ARBA" id="ARBA00022679"/>
    </source>
</evidence>
<dbReference type="InterPro" id="IPR001480">
    <property type="entry name" value="Bulb-type_lectin_dom"/>
</dbReference>
<evidence type="ECO:0000256" key="2">
    <source>
        <dbReference type="ARBA" id="ARBA00022527"/>
    </source>
</evidence>
<keyword evidence="23" id="KW-1185">Reference proteome</keyword>
<dbReference type="CDD" id="cd14066">
    <property type="entry name" value="STKc_IRAK"/>
    <property type="match status" value="1"/>
</dbReference>
<name>A0A8K0HJQ4_9ROSA</name>
<evidence type="ECO:0000256" key="19">
    <source>
        <dbReference type="SAM" id="SignalP"/>
    </source>
</evidence>
<organism evidence="22 23">
    <name type="scientific">Rhamnella rubrinervis</name>
    <dbReference type="NCBI Taxonomy" id="2594499"/>
    <lineage>
        <taxon>Eukaryota</taxon>
        <taxon>Viridiplantae</taxon>
        <taxon>Streptophyta</taxon>
        <taxon>Embryophyta</taxon>
        <taxon>Tracheophyta</taxon>
        <taxon>Spermatophyta</taxon>
        <taxon>Magnoliopsida</taxon>
        <taxon>eudicotyledons</taxon>
        <taxon>Gunneridae</taxon>
        <taxon>Pentapetalae</taxon>
        <taxon>rosids</taxon>
        <taxon>fabids</taxon>
        <taxon>Rosales</taxon>
        <taxon>Rhamnaceae</taxon>
        <taxon>rhamnoid group</taxon>
        <taxon>Rhamneae</taxon>
        <taxon>Rhamnella</taxon>
    </lineage>
</organism>
<keyword evidence="10 18" id="KW-0067">ATP-binding</keyword>
<protein>
    <recommendedName>
        <fullName evidence="18">Receptor-like serine/threonine-protein kinase</fullName>
        <ecNumber evidence="18">2.7.11.1</ecNumber>
    </recommendedName>
</protein>
<dbReference type="GO" id="GO:0004674">
    <property type="term" value="F:protein serine/threonine kinase activity"/>
    <property type="evidence" value="ECO:0007669"/>
    <property type="project" value="UniProtKB-KW"/>
</dbReference>
<dbReference type="EMBL" id="VOIH02000002">
    <property type="protein sequence ID" value="KAF3454067.1"/>
    <property type="molecule type" value="Genomic_DNA"/>
</dbReference>
<dbReference type="AlphaFoldDB" id="A0A8K0HJQ4"/>
<accession>A0A8K0HJQ4</accession>
<evidence type="ECO:0000256" key="18">
    <source>
        <dbReference type="PIRNR" id="PIRNR000641"/>
    </source>
</evidence>
<keyword evidence="13" id="KW-1015">Disulfide bond</keyword>
<dbReference type="PROSITE" id="PS50011">
    <property type="entry name" value="PROTEIN_KINASE_DOM"/>
    <property type="match status" value="1"/>
</dbReference>
<keyword evidence="8 18" id="KW-0547">Nucleotide-binding</keyword>
<evidence type="ECO:0000256" key="7">
    <source>
        <dbReference type="ARBA" id="ARBA00022734"/>
    </source>
</evidence>
<dbReference type="Proteomes" id="UP000796880">
    <property type="component" value="Unassembled WGS sequence"/>
</dbReference>
<keyword evidence="5" id="KW-0812">Transmembrane</keyword>
<feature type="signal peptide" evidence="19">
    <location>
        <begin position="1"/>
        <end position="25"/>
    </location>
</feature>
<reference evidence="22" key="1">
    <citation type="submission" date="2020-03" db="EMBL/GenBank/DDBJ databases">
        <title>A high-quality chromosome-level genome assembly of a woody plant with both climbing and erect habits, Rhamnella rubrinervis.</title>
        <authorList>
            <person name="Lu Z."/>
            <person name="Yang Y."/>
            <person name="Zhu X."/>
            <person name="Sun Y."/>
        </authorList>
    </citation>
    <scope>NUCLEOTIDE SEQUENCE</scope>
    <source>
        <strain evidence="22">BYM</strain>
        <tissue evidence="22">Leaf</tissue>
    </source>
</reference>
<evidence type="ECO:0000256" key="11">
    <source>
        <dbReference type="ARBA" id="ARBA00022989"/>
    </source>
</evidence>
<dbReference type="SUPFAM" id="SSF51110">
    <property type="entry name" value="alpha-D-mannose-specific plant lectins"/>
    <property type="match status" value="1"/>
</dbReference>
<dbReference type="InterPro" id="IPR000719">
    <property type="entry name" value="Prot_kinase_dom"/>
</dbReference>
<dbReference type="FunFam" id="2.90.10.10:FF:000013">
    <property type="entry name" value="G-type lectin S-receptor-like serine/threonine-protein kinase LECRK1"/>
    <property type="match status" value="1"/>
</dbReference>
<dbReference type="EC" id="2.7.11.1" evidence="18"/>